<keyword evidence="1" id="KW-0479">Metal-binding</keyword>
<reference evidence="5" key="1">
    <citation type="submission" date="2020-08" db="EMBL/GenBank/DDBJ databases">
        <title>Whole genome shotgun sequence of Actinocatenispora sera NBRC 101916.</title>
        <authorList>
            <person name="Komaki H."/>
            <person name="Tamura T."/>
        </authorList>
    </citation>
    <scope>NUCLEOTIDE SEQUENCE</scope>
    <source>
        <strain evidence="5">NBRC 101916</strain>
    </source>
</reference>
<evidence type="ECO:0000256" key="2">
    <source>
        <dbReference type="ARBA" id="ARBA00022801"/>
    </source>
</evidence>
<protein>
    <recommendedName>
        <fullName evidence="4">HIRAN domain-containing protein</fullName>
    </recommendedName>
</protein>
<feature type="compositionally biased region" description="Pro residues" evidence="3">
    <location>
        <begin position="301"/>
        <end position="326"/>
    </location>
</feature>
<dbReference type="AlphaFoldDB" id="A0A810LBR5"/>
<feature type="domain" description="HIRAN" evidence="4">
    <location>
        <begin position="55"/>
        <end position="101"/>
    </location>
</feature>
<evidence type="ECO:0000313" key="6">
    <source>
        <dbReference type="Proteomes" id="UP000680750"/>
    </source>
</evidence>
<dbReference type="GO" id="GO:0016818">
    <property type="term" value="F:hydrolase activity, acting on acid anhydrides, in phosphorus-containing anhydrides"/>
    <property type="evidence" value="ECO:0007669"/>
    <property type="project" value="InterPro"/>
</dbReference>
<evidence type="ECO:0000259" key="4">
    <source>
        <dbReference type="Pfam" id="PF08797"/>
    </source>
</evidence>
<evidence type="ECO:0000256" key="1">
    <source>
        <dbReference type="ARBA" id="ARBA00022723"/>
    </source>
</evidence>
<dbReference type="GO" id="GO:0008270">
    <property type="term" value="F:zinc ion binding"/>
    <property type="evidence" value="ECO:0007669"/>
    <property type="project" value="InterPro"/>
</dbReference>
<evidence type="ECO:0000313" key="5">
    <source>
        <dbReference type="EMBL" id="BCJ32325.1"/>
    </source>
</evidence>
<feature type="compositionally biased region" description="Low complexity" evidence="3">
    <location>
        <begin position="279"/>
        <end position="300"/>
    </location>
</feature>
<dbReference type="GO" id="GO:0003676">
    <property type="term" value="F:nucleic acid binding"/>
    <property type="evidence" value="ECO:0007669"/>
    <property type="project" value="InterPro"/>
</dbReference>
<dbReference type="Pfam" id="PF08797">
    <property type="entry name" value="HIRAN"/>
    <property type="match status" value="1"/>
</dbReference>
<organism evidence="5 6">
    <name type="scientific">Actinocatenispora sera</name>
    <dbReference type="NCBI Taxonomy" id="390989"/>
    <lineage>
        <taxon>Bacteria</taxon>
        <taxon>Bacillati</taxon>
        <taxon>Actinomycetota</taxon>
        <taxon>Actinomycetes</taxon>
        <taxon>Micromonosporales</taxon>
        <taxon>Micromonosporaceae</taxon>
        <taxon>Actinocatenispora</taxon>
    </lineage>
</organism>
<feature type="region of interest" description="Disordered" evidence="3">
    <location>
        <begin position="279"/>
        <end position="342"/>
    </location>
</feature>
<dbReference type="Gene3D" id="3.30.70.2330">
    <property type="match status" value="1"/>
</dbReference>
<dbReference type="Proteomes" id="UP000680750">
    <property type="component" value="Chromosome"/>
</dbReference>
<dbReference type="KEGG" id="aser:Asera_64330"/>
<keyword evidence="2" id="KW-0378">Hydrolase</keyword>
<name>A0A810LBR5_9ACTN</name>
<accession>A0A810LBR5</accession>
<keyword evidence="6" id="KW-1185">Reference proteome</keyword>
<sequence>MRIGIATLWAMSMPFDVWGQRGWASVEVAGESHHAKAIRTVLGNAFKPSGTEVRIDVELVPEPGNRHDQHAVAVRVGKHLLGYLPREEAVRYSPVLSRLASHGWTPRVMARVWGSEWEDYEDHRRREFHGSVRLDLAEPHMLVPANAAPSSTHRLLPYGHAIQVTGEDQHLDTLSAWLRPEGECWVHATLHEVVQQTVRASRAVVEVRIDEERIGQLTPKMSGDMIPTIQHLAEQDTITAVRAVVKGNRIKTEVVLYALRAHELPDTWLDARTSTRQARAAAPAVAAPPTSSATTATPSSEPIPPPPTSFRFNPPPDWPPPPPGWTPPSGWQPDASWPAAPQGWSWWVASWD</sequence>
<dbReference type="InterPro" id="IPR014905">
    <property type="entry name" value="HIRAN"/>
</dbReference>
<proteinExistence type="predicted"/>
<gene>
    <name evidence="5" type="ORF">Asera_64330</name>
</gene>
<dbReference type="EMBL" id="AP023354">
    <property type="protein sequence ID" value="BCJ32325.1"/>
    <property type="molecule type" value="Genomic_DNA"/>
</dbReference>
<evidence type="ECO:0000256" key="3">
    <source>
        <dbReference type="SAM" id="MobiDB-lite"/>
    </source>
</evidence>